<dbReference type="Proteomes" id="UP001501570">
    <property type="component" value="Unassembled WGS sequence"/>
</dbReference>
<evidence type="ECO:0000313" key="3">
    <source>
        <dbReference type="Proteomes" id="UP001501570"/>
    </source>
</evidence>
<gene>
    <name evidence="2" type="ORF">GCM10023322_07440</name>
</gene>
<dbReference type="InterPro" id="IPR029058">
    <property type="entry name" value="AB_hydrolase_fold"/>
</dbReference>
<reference evidence="3" key="1">
    <citation type="journal article" date="2019" name="Int. J. Syst. Evol. Microbiol.">
        <title>The Global Catalogue of Microorganisms (GCM) 10K type strain sequencing project: providing services to taxonomists for standard genome sequencing and annotation.</title>
        <authorList>
            <consortium name="The Broad Institute Genomics Platform"/>
            <consortium name="The Broad Institute Genome Sequencing Center for Infectious Disease"/>
            <person name="Wu L."/>
            <person name="Ma J."/>
        </authorList>
    </citation>
    <scope>NUCLEOTIDE SEQUENCE [LARGE SCALE GENOMIC DNA]</scope>
    <source>
        <strain evidence="3">JCM 18304</strain>
    </source>
</reference>
<keyword evidence="3" id="KW-1185">Reference proteome</keyword>
<evidence type="ECO:0000313" key="2">
    <source>
        <dbReference type="EMBL" id="GAA5178962.1"/>
    </source>
</evidence>
<sequence length="258" mass="28359">MTIDVAGAPAVLTSRHATEVAARRGTVLVYHGFGGDKLGLEHLAGALADAGFLAISVDIVGHGDRRLPDWDEVFSDKRWAEDEHATEARYLALLTATAAEVPVIVDELVALGWAHEGRLGITGRSMGGEVSYAAILKEPRIRAAAPMVGSPQWTLPWPDSPHLHARRFYPVPILSHSAELDESVPAHDIRDFRDRLAPLYAECPERLRYIEYPGVGHLLTPELWQEAYQRVVAWFQRWLGPAGDPPLSAAPGTRVFSR</sequence>
<dbReference type="Gene3D" id="3.40.50.1820">
    <property type="entry name" value="alpha/beta hydrolase"/>
    <property type="match status" value="1"/>
</dbReference>
<organism evidence="2 3">
    <name type="scientific">Rugosimonospora acidiphila</name>
    <dbReference type="NCBI Taxonomy" id="556531"/>
    <lineage>
        <taxon>Bacteria</taxon>
        <taxon>Bacillati</taxon>
        <taxon>Actinomycetota</taxon>
        <taxon>Actinomycetes</taxon>
        <taxon>Micromonosporales</taxon>
        <taxon>Micromonosporaceae</taxon>
        <taxon>Rugosimonospora</taxon>
    </lineage>
</organism>
<dbReference type="RefSeq" id="WP_345626082.1">
    <property type="nucleotide sequence ID" value="NZ_BAABJQ010000002.1"/>
</dbReference>
<evidence type="ECO:0000259" key="1">
    <source>
        <dbReference type="Pfam" id="PF01738"/>
    </source>
</evidence>
<accession>A0ABP9RKF6</accession>
<dbReference type="Pfam" id="PF01738">
    <property type="entry name" value="DLH"/>
    <property type="match status" value="1"/>
</dbReference>
<name>A0ABP9RKF6_9ACTN</name>
<feature type="domain" description="Dienelactone hydrolase" evidence="1">
    <location>
        <begin position="16"/>
        <end position="217"/>
    </location>
</feature>
<dbReference type="EMBL" id="BAABJQ010000002">
    <property type="protein sequence ID" value="GAA5178962.1"/>
    <property type="molecule type" value="Genomic_DNA"/>
</dbReference>
<dbReference type="InterPro" id="IPR002925">
    <property type="entry name" value="Dienelactn_hydro"/>
</dbReference>
<comment type="caution">
    <text evidence="2">The sequence shown here is derived from an EMBL/GenBank/DDBJ whole genome shotgun (WGS) entry which is preliminary data.</text>
</comment>
<protein>
    <recommendedName>
        <fullName evidence="1">Dienelactone hydrolase domain-containing protein</fullName>
    </recommendedName>
</protein>
<dbReference type="PANTHER" id="PTHR47381">
    <property type="entry name" value="ALPHA/BETA-HYDROLASES SUPERFAMILY PROTEIN"/>
    <property type="match status" value="1"/>
</dbReference>
<dbReference type="PANTHER" id="PTHR47381:SF3">
    <property type="entry name" value="ALPHA_BETA-HYDROLASES SUPERFAMILY PROTEIN"/>
    <property type="match status" value="1"/>
</dbReference>
<proteinExistence type="predicted"/>
<dbReference type="SUPFAM" id="SSF53474">
    <property type="entry name" value="alpha/beta-Hydrolases"/>
    <property type="match status" value="1"/>
</dbReference>